<accession>A0AAN5DG91</accession>
<dbReference type="GO" id="GO:0020037">
    <property type="term" value="F:heme binding"/>
    <property type="evidence" value="ECO:0007669"/>
    <property type="project" value="InterPro"/>
</dbReference>
<dbReference type="Proteomes" id="UP001328107">
    <property type="component" value="Unassembled WGS sequence"/>
</dbReference>
<feature type="non-terminal residue" evidence="3">
    <location>
        <position position="1"/>
    </location>
</feature>
<dbReference type="InterPro" id="IPR012292">
    <property type="entry name" value="Globin/Proto"/>
</dbReference>
<dbReference type="InterPro" id="IPR009050">
    <property type="entry name" value="Globin-like_sf"/>
</dbReference>
<dbReference type="InterPro" id="IPR044399">
    <property type="entry name" value="Mb-like_M"/>
</dbReference>
<organism evidence="3 4">
    <name type="scientific">Pristionchus mayeri</name>
    <dbReference type="NCBI Taxonomy" id="1317129"/>
    <lineage>
        <taxon>Eukaryota</taxon>
        <taxon>Metazoa</taxon>
        <taxon>Ecdysozoa</taxon>
        <taxon>Nematoda</taxon>
        <taxon>Chromadorea</taxon>
        <taxon>Rhabditida</taxon>
        <taxon>Rhabditina</taxon>
        <taxon>Diplogasteromorpha</taxon>
        <taxon>Diplogasteroidea</taxon>
        <taxon>Neodiplogasteridae</taxon>
        <taxon>Pristionchus</taxon>
    </lineage>
</organism>
<evidence type="ECO:0000313" key="3">
    <source>
        <dbReference type="EMBL" id="GMR61952.1"/>
    </source>
</evidence>
<dbReference type="EMBL" id="BTRK01000006">
    <property type="protein sequence ID" value="GMR61952.1"/>
    <property type="molecule type" value="Genomic_DNA"/>
</dbReference>
<keyword evidence="1" id="KW-0349">Heme</keyword>
<proteinExistence type="inferred from homology"/>
<comment type="similarity">
    <text evidence="1">Belongs to the globin family.</text>
</comment>
<dbReference type="Pfam" id="PF00042">
    <property type="entry name" value="Globin"/>
    <property type="match status" value="1"/>
</dbReference>
<keyword evidence="4" id="KW-1185">Reference proteome</keyword>
<evidence type="ECO:0000256" key="1">
    <source>
        <dbReference type="RuleBase" id="RU000356"/>
    </source>
</evidence>
<dbReference type="PANTHER" id="PTHR47768">
    <property type="entry name" value="GLOBIN RELATED-RELATED"/>
    <property type="match status" value="1"/>
</dbReference>
<evidence type="ECO:0000259" key="2">
    <source>
        <dbReference type="PROSITE" id="PS01033"/>
    </source>
</evidence>
<evidence type="ECO:0000313" key="4">
    <source>
        <dbReference type="Proteomes" id="UP001328107"/>
    </source>
</evidence>
<comment type="caution">
    <text evidence="3">The sequence shown here is derived from an EMBL/GenBank/DDBJ whole genome shotgun (WGS) entry which is preliminary data.</text>
</comment>
<keyword evidence="1" id="KW-0561">Oxygen transport</keyword>
<dbReference type="CDD" id="cd01040">
    <property type="entry name" value="Mb-like"/>
    <property type="match status" value="1"/>
</dbReference>
<dbReference type="GO" id="GO:0005344">
    <property type="term" value="F:oxygen carrier activity"/>
    <property type="evidence" value="ECO:0007669"/>
    <property type="project" value="UniProtKB-KW"/>
</dbReference>
<dbReference type="GO" id="GO:0019825">
    <property type="term" value="F:oxygen binding"/>
    <property type="evidence" value="ECO:0007669"/>
    <property type="project" value="InterPro"/>
</dbReference>
<keyword evidence="1" id="KW-0408">Iron</keyword>
<dbReference type="Gene3D" id="1.10.490.10">
    <property type="entry name" value="Globins"/>
    <property type="match status" value="1"/>
</dbReference>
<dbReference type="InterPro" id="IPR053341">
    <property type="entry name" value="Oxidative_stress_globin-like"/>
</dbReference>
<name>A0AAN5DG91_9BILA</name>
<feature type="domain" description="Globin" evidence="2">
    <location>
        <begin position="1"/>
        <end position="158"/>
    </location>
</feature>
<dbReference type="PROSITE" id="PS01033">
    <property type="entry name" value="GLOBIN"/>
    <property type="match status" value="1"/>
</dbReference>
<dbReference type="AlphaFoldDB" id="A0AAN5DG91"/>
<protein>
    <recommendedName>
        <fullName evidence="2">Globin domain-containing protein</fullName>
    </recommendedName>
</protein>
<reference evidence="4" key="1">
    <citation type="submission" date="2022-10" db="EMBL/GenBank/DDBJ databases">
        <title>Genome assembly of Pristionchus species.</title>
        <authorList>
            <person name="Yoshida K."/>
            <person name="Sommer R.J."/>
        </authorList>
    </citation>
    <scope>NUCLEOTIDE SEQUENCE [LARGE SCALE GENOMIC DNA]</scope>
    <source>
        <strain evidence="4">RS5460</strain>
    </source>
</reference>
<dbReference type="PANTHER" id="PTHR47768:SF1">
    <property type="entry name" value="GLOBIN FAMILY PROFILE DOMAIN-CONTAINING PROTEIN"/>
    <property type="match status" value="1"/>
</dbReference>
<dbReference type="SUPFAM" id="SSF46458">
    <property type="entry name" value="Globin-like"/>
    <property type="match status" value="1"/>
</dbReference>
<keyword evidence="1" id="KW-0813">Transport</keyword>
<dbReference type="InterPro" id="IPR000971">
    <property type="entry name" value="Globin"/>
</dbReference>
<keyword evidence="1" id="KW-0479">Metal-binding</keyword>
<gene>
    <name evidence="3" type="ORF">PMAYCL1PPCAC_32147</name>
</gene>
<sequence>TDARDQALLRSTWSEDFESLYRMGSRMYLHIFRTNPTIKDLFPWIAQYEKAGHYFTDSPEFRTQALRLVQTLAKVVENVTRLEGVEGYLYKLGHRHVGYLADGLQTQYWTVFQIAMDTLLVEKMNGLSNLSKADRDRAILVWKDVVAYVNYHMKTGYEDGLKGINKYSTGII</sequence>